<dbReference type="PANTHER" id="PTHR36454:SF1">
    <property type="entry name" value="DUF1015 DOMAIN-CONTAINING PROTEIN"/>
    <property type="match status" value="1"/>
</dbReference>
<dbReference type="EMBL" id="CP036261">
    <property type="protein sequence ID" value="QDS89361.1"/>
    <property type="molecule type" value="Genomic_DNA"/>
</dbReference>
<dbReference type="Proteomes" id="UP000319557">
    <property type="component" value="Chromosome"/>
</dbReference>
<proteinExistence type="predicted"/>
<dbReference type="Pfam" id="PF06245">
    <property type="entry name" value="DUF1015"/>
    <property type="match status" value="1"/>
</dbReference>
<keyword evidence="2" id="KW-1185">Reference proteome</keyword>
<reference evidence="1 2" key="1">
    <citation type="submission" date="2019-02" db="EMBL/GenBank/DDBJ databases">
        <title>Deep-cultivation of Planctomycetes and their phenomic and genomic characterization uncovers novel biology.</title>
        <authorList>
            <person name="Wiegand S."/>
            <person name="Jogler M."/>
            <person name="Boedeker C."/>
            <person name="Pinto D."/>
            <person name="Vollmers J."/>
            <person name="Rivas-Marin E."/>
            <person name="Kohn T."/>
            <person name="Peeters S.H."/>
            <person name="Heuer A."/>
            <person name="Rast P."/>
            <person name="Oberbeckmann S."/>
            <person name="Bunk B."/>
            <person name="Jeske O."/>
            <person name="Meyerdierks A."/>
            <person name="Storesund J.E."/>
            <person name="Kallscheuer N."/>
            <person name="Luecker S."/>
            <person name="Lage O.M."/>
            <person name="Pohl T."/>
            <person name="Merkel B.J."/>
            <person name="Hornburger P."/>
            <person name="Mueller R.-W."/>
            <person name="Bruemmer F."/>
            <person name="Labrenz M."/>
            <person name="Spormann A.M."/>
            <person name="Op den Camp H."/>
            <person name="Overmann J."/>
            <person name="Amann R."/>
            <person name="Jetten M.S.M."/>
            <person name="Mascher T."/>
            <person name="Medema M.H."/>
            <person name="Devos D.P."/>
            <person name="Kaster A.-K."/>
            <person name="Ovreas L."/>
            <person name="Rohde M."/>
            <person name="Galperin M.Y."/>
            <person name="Jogler C."/>
        </authorList>
    </citation>
    <scope>NUCLEOTIDE SEQUENCE [LARGE SCALE GENOMIC DNA]</scope>
    <source>
        <strain evidence="1 2">EC9</strain>
    </source>
</reference>
<sequence length="478" mass="52918">MGRGTNPAFPSLARGAGCDNLGLEAYNESLFSTFHFVSAPEVFMPEISAIRALRYNLGHVGNLSDVVAPSVDALRLEQRDILYKRHPAGCIRLIANREEPGDVRGSSDQRAAKFWRRWQTEGVLQHEAAPEVYIYQQTFADGDQSVSMRGILCGVRFDSPEDRRLYSASEMDDAIVQERFDLVRQCAANFSPVVGLCSDPGDRLQHLLDSAIQDGLEITCVDDAGVRHSMWPISDARTIGAIQEIVGPSPMLVAAGEDRVRASERYFSWLQEHEGPVASDHPANFVLTLIWRLEDSVDLLHSSHRVFGGGNPISSEDLVARIGECFTCNTIAEGPDAAEIAWTPISTSDHQGRLAIYCGTDRRWVLCEAKEAAIDRLRELCPEASDEWCELSVNLLHHLIISDLLQDATPTIQYRRTIEDLVTKLGGPEACSYAALVPPIDVDAMETIAVQEEQLPANTFHLAREPLTGLVFNPLNRR</sequence>
<evidence type="ECO:0000313" key="2">
    <source>
        <dbReference type="Proteomes" id="UP000319557"/>
    </source>
</evidence>
<dbReference type="AlphaFoldDB" id="A0A517M3B3"/>
<evidence type="ECO:0008006" key="3">
    <source>
        <dbReference type="Google" id="ProtNLM"/>
    </source>
</evidence>
<dbReference type="InterPro" id="IPR008323">
    <property type="entry name" value="UCP033563"/>
</dbReference>
<gene>
    <name evidence="1" type="ORF">EC9_35600</name>
</gene>
<dbReference type="PANTHER" id="PTHR36454">
    <property type="entry name" value="LMO2823 PROTEIN"/>
    <property type="match status" value="1"/>
</dbReference>
<evidence type="ECO:0000313" key="1">
    <source>
        <dbReference type="EMBL" id="QDS89361.1"/>
    </source>
</evidence>
<protein>
    <recommendedName>
        <fullName evidence="3">DUF1015 domain-containing protein</fullName>
    </recommendedName>
</protein>
<organism evidence="1 2">
    <name type="scientific">Rosistilla ulvae</name>
    <dbReference type="NCBI Taxonomy" id="1930277"/>
    <lineage>
        <taxon>Bacteria</taxon>
        <taxon>Pseudomonadati</taxon>
        <taxon>Planctomycetota</taxon>
        <taxon>Planctomycetia</taxon>
        <taxon>Pirellulales</taxon>
        <taxon>Pirellulaceae</taxon>
        <taxon>Rosistilla</taxon>
    </lineage>
</organism>
<dbReference type="KEGG" id="ruv:EC9_35600"/>
<name>A0A517M3B3_9BACT</name>
<accession>A0A517M3B3</accession>